<protein>
    <submittedName>
        <fullName evidence="1">Uncharacterized protein</fullName>
    </submittedName>
</protein>
<evidence type="ECO:0000313" key="2">
    <source>
        <dbReference type="Proteomes" id="UP000828251"/>
    </source>
</evidence>
<dbReference type="OrthoDB" id="1113265at2759"/>
<sequence>MEAKDEYIHYNTKIDLAYEGDKCNDLNNITHLDNMNIQQNFDGSQINEDVCLADNATTHMILKDKKDLSHLTMSNAHVNTISGSSKLIKGSRRAIILLPKVTHLSFL</sequence>
<gene>
    <name evidence="1" type="ORF">J1N35_029828</name>
</gene>
<comment type="caution">
    <text evidence="1">The sequence shown here is derived from an EMBL/GenBank/DDBJ whole genome shotgun (WGS) entry which is preliminary data.</text>
</comment>
<keyword evidence="2" id="KW-1185">Reference proteome</keyword>
<evidence type="ECO:0000313" key="1">
    <source>
        <dbReference type="EMBL" id="KAH1064841.1"/>
    </source>
</evidence>
<accession>A0A9D3UYN3</accession>
<organism evidence="1 2">
    <name type="scientific">Gossypium stocksii</name>
    <dbReference type="NCBI Taxonomy" id="47602"/>
    <lineage>
        <taxon>Eukaryota</taxon>
        <taxon>Viridiplantae</taxon>
        <taxon>Streptophyta</taxon>
        <taxon>Embryophyta</taxon>
        <taxon>Tracheophyta</taxon>
        <taxon>Spermatophyta</taxon>
        <taxon>Magnoliopsida</taxon>
        <taxon>eudicotyledons</taxon>
        <taxon>Gunneridae</taxon>
        <taxon>Pentapetalae</taxon>
        <taxon>rosids</taxon>
        <taxon>malvids</taxon>
        <taxon>Malvales</taxon>
        <taxon>Malvaceae</taxon>
        <taxon>Malvoideae</taxon>
        <taxon>Gossypium</taxon>
    </lineage>
</organism>
<proteinExistence type="predicted"/>
<reference evidence="1 2" key="1">
    <citation type="journal article" date="2021" name="Plant Biotechnol. J.">
        <title>Multi-omics assisted identification of the key and species-specific regulatory components of drought-tolerant mechanisms in Gossypium stocksii.</title>
        <authorList>
            <person name="Yu D."/>
            <person name="Ke L."/>
            <person name="Zhang D."/>
            <person name="Wu Y."/>
            <person name="Sun Y."/>
            <person name="Mei J."/>
            <person name="Sun J."/>
            <person name="Sun Y."/>
        </authorList>
    </citation>
    <scope>NUCLEOTIDE SEQUENCE [LARGE SCALE GENOMIC DNA]</scope>
    <source>
        <strain evidence="2">cv. E1</strain>
        <tissue evidence="1">Leaf</tissue>
    </source>
</reference>
<name>A0A9D3UYN3_9ROSI</name>
<dbReference type="EMBL" id="JAIQCV010000009">
    <property type="protein sequence ID" value="KAH1064841.1"/>
    <property type="molecule type" value="Genomic_DNA"/>
</dbReference>
<dbReference type="AlphaFoldDB" id="A0A9D3UYN3"/>
<dbReference type="Proteomes" id="UP000828251">
    <property type="component" value="Unassembled WGS sequence"/>
</dbReference>